<proteinExistence type="predicted"/>
<reference evidence="1 2" key="1">
    <citation type="submission" date="2020-01" db="EMBL/GenBank/DDBJ databases">
        <title>Genomes assembled from Gulf of Kutch pelagic sediment metagenomes.</title>
        <authorList>
            <person name="Chandrashekar M."/>
            <person name="Mahajan M.S."/>
            <person name="Dave K.J."/>
            <person name="Vatsa P."/>
            <person name="Nathani N.M."/>
        </authorList>
    </citation>
    <scope>NUCLEOTIDE SEQUENCE [LARGE SCALE GENOMIC DNA]</scope>
    <source>
        <strain evidence="1">KS3-K002</strain>
    </source>
</reference>
<sequence>MTEGYVVPKRPVPITLKLAFLEAKELSLYLAEHAARHTGPERPSDVLNGGDRFVPALDADGRLLLFQRTEVMAVSFDASYEERSPDEADEEEGGTRVAVELTLQDGTRVAGSVAYWRPPGRRRLQDFLNSAEQFIPVHEGETMHLVNRDKIVSVSTP</sequence>
<organism evidence="1 2">
    <name type="scientific">Candidatus Kutchimonas denitrificans</name>
    <dbReference type="NCBI Taxonomy" id="3056748"/>
    <lineage>
        <taxon>Bacteria</taxon>
        <taxon>Pseudomonadati</taxon>
        <taxon>Gemmatimonadota</taxon>
        <taxon>Gemmatimonadia</taxon>
        <taxon>Candidatus Palauibacterales</taxon>
        <taxon>Candidatus Palauibacteraceae</taxon>
        <taxon>Candidatus Kutchimonas</taxon>
    </lineage>
</organism>
<dbReference type="AlphaFoldDB" id="A0AAE4Z8F9"/>
<name>A0AAE4Z8F9_9BACT</name>
<dbReference type="Proteomes" id="UP000702544">
    <property type="component" value="Unassembled WGS sequence"/>
</dbReference>
<dbReference type="EMBL" id="JAACAK010000036">
    <property type="protein sequence ID" value="NIR74407.1"/>
    <property type="molecule type" value="Genomic_DNA"/>
</dbReference>
<gene>
    <name evidence="1" type="ORF">GWO12_04745</name>
</gene>
<accession>A0AAE4Z8F9</accession>
<comment type="caution">
    <text evidence="1">The sequence shown here is derived from an EMBL/GenBank/DDBJ whole genome shotgun (WGS) entry which is preliminary data.</text>
</comment>
<evidence type="ECO:0000313" key="2">
    <source>
        <dbReference type="Proteomes" id="UP000702544"/>
    </source>
</evidence>
<evidence type="ECO:0000313" key="1">
    <source>
        <dbReference type="EMBL" id="NIR74407.1"/>
    </source>
</evidence>
<protein>
    <submittedName>
        <fullName evidence="1">Uncharacterized protein</fullName>
    </submittedName>
</protein>